<dbReference type="SUPFAM" id="SSF51735">
    <property type="entry name" value="NAD(P)-binding Rossmann-fold domains"/>
    <property type="match status" value="1"/>
</dbReference>
<feature type="domain" description="NAD(P)-binding" evidence="1">
    <location>
        <begin position="7"/>
        <end position="187"/>
    </location>
</feature>
<evidence type="ECO:0000313" key="3">
    <source>
        <dbReference type="Proteomes" id="UP001596039"/>
    </source>
</evidence>
<proteinExistence type="predicted"/>
<accession>A0ABW0NPQ5</accession>
<dbReference type="EMBL" id="JBHSMG010000001">
    <property type="protein sequence ID" value="MFC5501985.1"/>
    <property type="molecule type" value="Genomic_DNA"/>
</dbReference>
<dbReference type="EC" id="1.6.5.2" evidence="2"/>
<dbReference type="Gene3D" id="3.40.50.720">
    <property type="entry name" value="NAD(P)-binding Rossmann-like Domain"/>
    <property type="match status" value="1"/>
</dbReference>
<dbReference type="Pfam" id="PF13460">
    <property type="entry name" value="NAD_binding_10"/>
    <property type="match status" value="1"/>
</dbReference>
<dbReference type="InterPro" id="IPR036291">
    <property type="entry name" value="NAD(P)-bd_dom_sf"/>
</dbReference>
<name>A0ABW0NPQ5_9MICO</name>
<evidence type="ECO:0000259" key="1">
    <source>
        <dbReference type="Pfam" id="PF13460"/>
    </source>
</evidence>
<gene>
    <name evidence="2" type="ORF">ACFPJ4_06995</name>
</gene>
<dbReference type="InterPro" id="IPR016040">
    <property type="entry name" value="NAD(P)-bd_dom"/>
</dbReference>
<dbReference type="RefSeq" id="WP_386739645.1">
    <property type="nucleotide sequence ID" value="NZ_JBHSMG010000001.1"/>
</dbReference>
<dbReference type="Proteomes" id="UP001596039">
    <property type="component" value="Unassembled WGS sequence"/>
</dbReference>
<dbReference type="GO" id="GO:0003955">
    <property type="term" value="F:NAD(P)H dehydrogenase (quinone) activity"/>
    <property type="evidence" value="ECO:0007669"/>
    <property type="project" value="UniProtKB-EC"/>
</dbReference>
<reference evidence="3" key="1">
    <citation type="journal article" date="2019" name="Int. J. Syst. Evol. Microbiol.">
        <title>The Global Catalogue of Microorganisms (GCM) 10K type strain sequencing project: providing services to taxonomists for standard genome sequencing and annotation.</title>
        <authorList>
            <consortium name="The Broad Institute Genomics Platform"/>
            <consortium name="The Broad Institute Genome Sequencing Center for Infectious Disease"/>
            <person name="Wu L."/>
            <person name="Ma J."/>
        </authorList>
    </citation>
    <scope>NUCLEOTIDE SEQUENCE [LARGE SCALE GENOMIC DNA]</scope>
    <source>
        <strain evidence="3">CGMCC 4.6997</strain>
    </source>
</reference>
<comment type="caution">
    <text evidence="2">The sequence shown here is derived from an EMBL/GenBank/DDBJ whole genome shotgun (WGS) entry which is preliminary data.</text>
</comment>
<protein>
    <submittedName>
        <fullName evidence="2">SDR family oxidoreductase</fullName>
        <ecNumber evidence="2">1.6.5.2</ecNumber>
    </submittedName>
</protein>
<keyword evidence="3" id="KW-1185">Reference proteome</keyword>
<dbReference type="PANTHER" id="PTHR47129">
    <property type="entry name" value="QUINONE OXIDOREDUCTASE 2"/>
    <property type="match status" value="1"/>
</dbReference>
<organism evidence="2 3">
    <name type="scientific">Lysinimonas soli</name>
    <dbReference type="NCBI Taxonomy" id="1074233"/>
    <lineage>
        <taxon>Bacteria</taxon>
        <taxon>Bacillati</taxon>
        <taxon>Actinomycetota</taxon>
        <taxon>Actinomycetes</taxon>
        <taxon>Micrococcales</taxon>
        <taxon>Microbacteriaceae</taxon>
        <taxon>Lysinimonas</taxon>
    </lineage>
</organism>
<dbReference type="Gene3D" id="3.90.25.10">
    <property type="entry name" value="UDP-galactose 4-epimerase, domain 1"/>
    <property type="match status" value="1"/>
</dbReference>
<keyword evidence="2" id="KW-0560">Oxidoreductase</keyword>
<dbReference type="CDD" id="cd05269">
    <property type="entry name" value="TMR_SDR_a"/>
    <property type="match status" value="1"/>
</dbReference>
<dbReference type="InterPro" id="IPR052718">
    <property type="entry name" value="NmrA-type_oxidoreductase"/>
</dbReference>
<dbReference type="PANTHER" id="PTHR47129:SF1">
    <property type="entry name" value="NMRA-LIKE DOMAIN-CONTAINING PROTEIN"/>
    <property type="match status" value="1"/>
</dbReference>
<evidence type="ECO:0000313" key="2">
    <source>
        <dbReference type="EMBL" id="MFC5501985.1"/>
    </source>
</evidence>
<sequence>MTIVVTGATGHLGRLALEALLARGVAPEQLVAGGRKVEKLADFADRGVRVVPIDFTVPETLDAAFAGAEQVLLISSSEVGQRAAQHAAAIDAAVRAGVSHLVYTSAPKATTSPLILAPEHKATEEAIAASGIQATILRNSWYTENYLQAVQQGMQTGEIVASVGDGRVASASRKDYAEAAAAVLIDPSLRGRVYELSGDVAWNFEDLAAAAAEIAGREVVYRDVSPEEHAAILSGFGLDEGTVGFVVALDQNIKAGLLAETSGDLARLIGRPTTPLLTGLREALATV</sequence>